<dbReference type="Proteomes" id="UP000326367">
    <property type="component" value="Unassembled WGS sequence"/>
</dbReference>
<proteinExistence type="predicted"/>
<dbReference type="InterPro" id="IPR011250">
    <property type="entry name" value="OMP/PagP_B-barrel"/>
</dbReference>
<evidence type="ECO:0000256" key="2">
    <source>
        <dbReference type="ARBA" id="ARBA00022729"/>
    </source>
</evidence>
<organism evidence="5 6">
    <name type="scientific">Stenotrophomonas cyclobalanopsidis</name>
    <dbReference type="NCBI Taxonomy" id="2771362"/>
    <lineage>
        <taxon>Bacteria</taxon>
        <taxon>Pseudomonadati</taxon>
        <taxon>Pseudomonadota</taxon>
        <taxon>Gammaproteobacteria</taxon>
        <taxon>Lysobacterales</taxon>
        <taxon>Lysobacteraceae</taxon>
        <taxon>Stenotrophomonas</taxon>
    </lineage>
</organism>
<dbReference type="Gene3D" id="2.40.160.20">
    <property type="match status" value="1"/>
</dbReference>
<accession>A0ABQ6T530</accession>
<comment type="caution">
    <text evidence="5">The sequence shown here is derived from an EMBL/GenBank/DDBJ whole genome shotgun (WGS) entry which is preliminary data.</text>
</comment>
<evidence type="ECO:0000256" key="3">
    <source>
        <dbReference type="ARBA" id="ARBA00023136"/>
    </source>
</evidence>
<keyword evidence="2" id="KW-0732">Signal</keyword>
<keyword evidence="3" id="KW-0472">Membrane</keyword>
<evidence type="ECO:0000313" key="5">
    <source>
        <dbReference type="EMBL" id="KAA9003877.1"/>
    </source>
</evidence>
<gene>
    <name evidence="5" type="ORF">FJU31_03215</name>
</gene>
<evidence type="ECO:0000256" key="1">
    <source>
        <dbReference type="ARBA" id="ARBA00004370"/>
    </source>
</evidence>
<dbReference type="SUPFAM" id="SSF56925">
    <property type="entry name" value="OMPA-like"/>
    <property type="match status" value="1"/>
</dbReference>
<evidence type="ECO:0000259" key="4">
    <source>
        <dbReference type="Pfam" id="PF13505"/>
    </source>
</evidence>
<protein>
    <submittedName>
        <fullName evidence="5">Porin family protein</fullName>
    </submittedName>
</protein>
<dbReference type="EMBL" id="VYKI01000002">
    <property type="protein sequence ID" value="KAA9003877.1"/>
    <property type="molecule type" value="Genomic_DNA"/>
</dbReference>
<dbReference type="InterPro" id="IPR027385">
    <property type="entry name" value="Beta-barrel_OMP"/>
</dbReference>
<dbReference type="Pfam" id="PF13505">
    <property type="entry name" value="OMP_b-brl"/>
    <property type="match status" value="1"/>
</dbReference>
<keyword evidence="6" id="KW-1185">Reference proteome</keyword>
<sequence length="278" mass="30468">MAAVFTSVKHASHLVAHGLLTACNYLYVPPHRHRVSYAPRYIPKRRKTPMKTIISTTAALLLSGTAAAAPAQWDGFYLGAQASHSEGGSHDRGNADASENSIRGFTGGVQGGRYWQFDNNVVTGVEGALSFGNIEREWKDRDVNRYSPYHGKDSVSRSGSIHGTLGYAMGRWLPYVGAGVTVAQQEFTLGCDKSLVEKTNGCRVAEFEHRASHTTVGTHAVAGVQYRFNDRLSAGAEYRYTHLGSSPVTLEDPNYPGAARRNFHTDYSSVTLKLNYYF</sequence>
<evidence type="ECO:0000313" key="6">
    <source>
        <dbReference type="Proteomes" id="UP000326367"/>
    </source>
</evidence>
<dbReference type="InterPro" id="IPR051692">
    <property type="entry name" value="OMP-like"/>
</dbReference>
<reference evidence="5 6" key="1">
    <citation type="journal article" date="2020" name="Antonie Van Leeuwenhoek">
        <title>Stenotrophomonas cyclobalanopsidis sp. nov., isolated from the leaf spot disease of Cyclobalanopsis patelliformis.</title>
        <authorList>
            <person name="Bian D.R."/>
            <person name="Xue H."/>
            <person name="Piao C.G."/>
            <person name="Li Y."/>
        </authorList>
    </citation>
    <scope>NUCLEOTIDE SEQUENCE [LARGE SCALE GENOMIC DNA]</scope>
    <source>
        <strain evidence="5 6">TPQG1-4</strain>
    </source>
</reference>
<name>A0ABQ6T530_9GAMM</name>
<comment type="subcellular location">
    <subcellularLocation>
        <location evidence="1">Membrane</location>
    </subcellularLocation>
</comment>
<feature type="domain" description="Outer membrane protein beta-barrel" evidence="4">
    <location>
        <begin position="58"/>
        <end position="278"/>
    </location>
</feature>
<dbReference type="PANTHER" id="PTHR34001:SF3">
    <property type="entry name" value="BLL7405 PROTEIN"/>
    <property type="match status" value="1"/>
</dbReference>
<dbReference type="PANTHER" id="PTHR34001">
    <property type="entry name" value="BLL7405 PROTEIN"/>
    <property type="match status" value="1"/>
</dbReference>